<dbReference type="PROSITE" id="PS51354">
    <property type="entry name" value="GLUTAREDOXIN_2"/>
    <property type="match status" value="1"/>
</dbReference>
<dbReference type="SUPFAM" id="SSF52833">
    <property type="entry name" value="Thioredoxin-like"/>
    <property type="match status" value="1"/>
</dbReference>
<sequence length="80" mass="8928">MEKNVTIYTTPTCHFCHMAKEFFDEKGVKYTNYDVSVDATKRQEMIQLTGQLGVPIIVIGGDTMVGFDRLKLAAKLGLEA</sequence>
<feature type="domain" description="Glutaredoxin" evidence="1">
    <location>
        <begin position="5"/>
        <end position="62"/>
    </location>
</feature>
<gene>
    <name evidence="2" type="ORF">A3D68_01020</name>
</gene>
<dbReference type="PANTHER" id="PTHR34386">
    <property type="entry name" value="GLUTAREDOXIN"/>
    <property type="match status" value="1"/>
</dbReference>
<dbReference type="Gene3D" id="3.40.30.10">
    <property type="entry name" value="Glutaredoxin"/>
    <property type="match status" value="1"/>
</dbReference>
<reference evidence="2 3" key="1">
    <citation type="journal article" date="2016" name="Nat. Commun.">
        <title>Thousands of microbial genomes shed light on interconnected biogeochemical processes in an aquifer system.</title>
        <authorList>
            <person name="Anantharaman K."/>
            <person name="Brown C.T."/>
            <person name="Hug L.A."/>
            <person name="Sharon I."/>
            <person name="Castelle C.J."/>
            <person name="Probst A.J."/>
            <person name="Thomas B.C."/>
            <person name="Singh A."/>
            <person name="Wilkins M.J."/>
            <person name="Karaoz U."/>
            <person name="Brodie E.L."/>
            <person name="Williams K.H."/>
            <person name="Hubbard S.S."/>
            <person name="Banfield J.F."/>
        </authorList>
    </citation>
    <scope>NUCLEOTIDE SEQUENCE [LARGE SCALE GENOMIC DNA]</scope>
</reference>
<name>A0A1F4XNS6_9BACT</name>
<dbReference type="InterPro" id="IPR036249">
    <property type="entry name" value="Thioredoxin-like_sf"/>
</dbReference>
<organism evidence="2 3">
    <name type="scientific">Candidatus Adlerbacteria bacterium RIFCSPHIGHO2_02_FULL_52_17</name>
    <dbReference type="NCBI Taxonomy" id="1797240"/>
    <lineage>
        <taxon>Bacteria</taxon>
        <taxon>Candidatus Adleribacteriota</taxon>
    </lineage>
</organism>
<proteinExistence type="predicted"/>
<dbReference type="Pfam" id="PF00462">
    <property type="entry name" value="Glutaredoxin"/>
    <property type="match status" value="1"/>
</dbReference>
<dbReference type="PANTHER" id="PTHR34386:SF1">
    <property type="entry name" value="GLUTAREDOXIN-LIKE PROTEIN NRDH"/>
    <property type="match status" value="1"/>
</dbReference>
<comment type="caution">
    <text evidence="2">The sequence shown here is derived from an EMBL/GenBank/DDBJ whole genome shotgun (WGS) entry which is preliminary data.</text>
</comment>
<dbReference type="CDD" id="cd02976">
    <property type="entry name" value="NrdH"/>
    <property type="match status" value="1"/>
</dbReference>
<dbReference type="AlphaFoldDB" id="A0A1F4XNS6"/>
<dbReference type="InterPro" id="IPR002109">
    <property type="entry name" value="Glutaredoxin"/>
</dbReference>
<evidence type="ECO:0000313" key="2">
    <source>
        <dbReference type="EMBL" id="OGC83280.1"/>
    </source>
</evidence>
<protein>
    <submittedName>
        <fullName evidence="2">NrdH-redoxin</fullName>
    </submittedName>
</protein>
<dbReference type="Proteomes" id="UP000177564">
    <property type="component" value="Unassembled WGS sequence"/>
</dbReference>
<dbReference type="NCBIfam" id="NF041212">
    <property type="entry name" value="Uxx_star"/>
    <property type="match status" value="1"/>
</dbReference>
<dbReference type="EMBL" id="MEWU01000024">
    <property type="protein sequence ID" value="OGC83280.1"/>
    <property type="molecule type" value="Genomic_DNA"/>
</dbReference>
<evidence type="ECO:0000313" key="3">
    <source>
        <dbReference type="Proteomes" id="UP000177564"/>
    </source>
</evidence>
<dbReference type="STRING" id="1797240.A3D68_01020"/>
<evidence type="ECO:0000259" key="1">
    <source>
        <dbReference type="Pfam" id="PF00462"/>
    </source>
</evidence>
<accession>A0A1F4XNS6</accession>
<dbReference type="GO" id="GO:0045454">
    <property type="term" value="P:cell redox homeostasis"/>
    <property type="evidence" value="ECO:0007669"/>
    <property type="project" value="TreeGrafter"/>
</dbReference>
<dbReference type="GO" id="GO:0009055">
    <property type="term" value="F:electron transfer activity"/>
    <property type="evidence" value="ECO:0007669"/>
    <property type="project" value="TreeGrafter"/>
</dbReference>
<dbReference type="InterPro" id="IPR051548">
    <property type="entry name" value="Grx-like_ET"/>
</dbReference>